<name>A0A7G9GFY2_9FIRM</name>
<dbReference type="PANTHER" id="PTHR21294">
    <property type="entry name" value="ELECTRON TRANSFER FLAVOPROTEIN BETA-SUBUNIT"/>
    <property type="match status" value="1"/>
</dbReference>
<evidence type="ECO:0000259" key="2">
    <source>
        <dbReference type="Pfam" id="PF01012"/>
    </source>
</evidence>
<dbReference type="AlphaFoldDB" id="A0A7G9GFY2"/>
<sequence length="245" mass="26508">MRILVYLQSFQAGDRHALETAAAIRDAQKGTEITVLAAGGWRKKRMLKEALAISGGRAWFAPAGIEDEAGAEPQDEMLYAAVRKIEETEGKFDLILIGEQPEETGLFPAGPGFAEAMGYSQMSGVETASAGCKTVTAVTVFYGRQRILSAGLPCVLFFGKSGASLRHPTVAGILGATDNKIDMLQCLSLRPLPLKVCRTSKNGGIGRKDGILRRDCQTQQALEDLCLFLEAHEVFHREADHGEQQ</sequence>
<gene>
    <name evidence="3" type="ORF">H9Q79_05340</name>
</gene>
<dbReference type="KEGG" id="whj:H9Q79_05340"/>
<dbReference type="EMBL" id="CP060635">
    <property type="protein sequence ID" value="QNM09714.1"/>
    <property type="molecule type" value="Genomic_DNA"/>
</dbReference>
<dbReference type="GO" id="GO:0009055">
    <property type="term" value="F:electron transfer activity"/>
    <property type="evidence" value="ECO:0007669"/>
    <property type="project" value="InterPro"/>
</dbReference>
<dbReference type="RefSeq" id="WP_118643668.1">
    <property type="nucleotide sequence ID" value="NZ_CP060635.1"/>
</dbReference>
<reference evidence="3 4" key="1">
    <citation type="submission" date="2020-08" db="EMBL/GenBank/DDBJ databases">
        <authorList>
            <person name="Liu C."/>
            <person name="Sun Q."/>
        </authorList>
    </citation>
    <scope>NUCLEOTIDE SEQUENCE [LARGE SCALE GENOMIC DNA]</scope>
    <source>
        <strain evidence="3 4">NSJ-29</strain>
    </source>
</reference>
<evidence type="ECO:0000256" key="1">
    <source>
        <dbReference type="ARBA" id="ARBA00042002"/>
    </source>
</evidence>
<dbReference type="Pfam" id="PF01012">
    <property type="entry name" value="ETF"/>
    <property type="match status" value="1"/>
</dbReference>
<evidence type="ECO:0000313" key="3">
    <source>
        <dbReference type="EMBL" id="QNM09714.1"/>
    </source>
</evidence>
<protein>
    <recommendedName>
        <fullName evidence="1">Electron transfer flavoprotein small subunit</fullName>
    </recommendedName>
</protein>
<dbReference type="InterPro" id="IPR014729">
    <property type="entry name" value="Rossmann-like_a/b/a_fold"/>
</dbReference>
<dbReference type="InterPro" id="IPR014730">
    <property type="entry name" value="ETF_a/b_N"/>
</dbReference>
<organism evidence="3 4">
    <name type="scientific">Wansuia hejianensis</name>
    <dbReference type="NCBI Taxonomy" id="2763667"/>
    <lineage>
        <taxon>Bacteria</taxon>
        <taxon>Bacillati</taxon>
        <taxon>Bacillota</taxon>
        <taxon>Clostridia</taxon>
        <taxon>Lachnospirales</taxon>
        <taxon>Lachnospiraceae</taxon>
        <taxon>Wansuia</taxon>
    </lineage>
</organism>
<accession>A0A7G9GFY2</accession>
<dbReference type="PANTHER" id="PTHR21294:SF17">
    <property type="entry name" value="PROTEIN FIXA"/>
    <property type="match status" value="1"/>
</dbReference>
<evidence type="ECO:0000313" key="4">
    <source>
        <dbReference type="Proteomes" id="UP000515860"/>
    </source>
</evidence>
<dbReference type="Proteomes" id="UP000515860">
    <property type="component" value="Chromosome"/>
</dbReference>
<dbReference type="Gene3D" id="3.40.50.620">
    <property type="entry name" value="HUPs"/>
    <property type="match status" value="1"/>
</dbReference>
<feature type="domain" description="Electron transfer flavoprotein alpha/beta-subunit N-terminal" evidence="2">
    <location>
        <begin position="10"/>
        <end position="156"/>
    </location>
</feature>
<keyword evidence="4" id="KW-1185">Reference proteome</keyword>
<dbReference type="InterPro" id="IPR012255">
    <property type="entry name" value="ETF_b"/>
</dbReference>
<dbReference type="SUPFAM" id="SSF52402">
    <property type="entry name" value="Adenine nucleotide alpha hydrolases-like"/>
    <property type="match status" value="1"/>
</dbReference>
<proteinExistence type="predicted"/>